<dbReference type="SUPFAM" id="SSF53474">
    <property type="entry name" value="alpha/beta-Hydrolases"/>
    <property type="match status" value="2"/>
</dbReference>
<reference evidence="20" key="1">
    <citation type="submission" date="2021-02" db="EMBL/GenBank/DDBJ databases">
        <authorList>
            <person name="Nowell W R."/>
        </authorList>
    </citation>
    <scope>NUCLEOTIDE SEQUENCE</scope>
</reference>
<dbReference type="GO" id="GO:0004185">
    <property type="term" value="F:serine-type carboxypeptidase activity"/>
    <property type="evidence" value="ECO:0007669"/>
    <property type="project" value="UniProtKB-EC"/>
</dbReference>
<evidence type="ECO:0000256" key="17">
    <source>
        <dbReference type="ARBA" id="ARBA00042717"/>
    </source>
</evidence>
<keyword evidence="5 18" id="KW-0812">Transmembrane</keyword>
<evidence type="ECO:0000256" key="14">
    <source>
        <dbReference type="ARBA" id="ARBA00038895"/>
    </source>
</evidence>
<feature type="transmembrane region" description="Helical" evidence="18">
    <location>
        <begin position="342"/>
        <end position="364"/>
    </location>
</feature>
<comment type="function">
    <text evidence="13">Protease with a carboxypeptidase B-like function involved in the C-terminal processing of the lysine and arginine residues from protein precursors. Promotes cell fusion and is involved in the programmed cell death.</text>
</comment>
<gene>
    <name evidence="20" type="ORF">JYZ213_LOCUS481</name>
</gene>
<evidence type="ECO:0000256" key="10">
    <source>
        <dbReference type="ARBA" id="ARBA00023034"/>
    </source>
</evidence>
<keyword evidence="8" id="KW-0378">Hydrolase</keyword>
<dbReference type="InterPro" id="IPR029058">
    <property type="entry name" value="AB_hydrolase_fold"/>
</dbReference>
<keyword evidence="4" id="KW-0645">Protease</keyword>
<evidence type="ECO:0000256" key="7">
    <source>
        <dbReference type="ARBA" id="ARBA00022729"/>
    </source>
</evidence>
<protein>
    <recommendedName>
        <fullName evidence="16">Pheromone-processing carboxypeptidase KEX1</fullName>
        <ecNumber evidence="14">3.4.16.6</ecNumber>
    </recommendedName>
    <alternativeName>
        <fullName evidence="17">Carboxypeptidase D</fullName>
    </alternativeName>
    <alternativeName>
        <fullName evidence="15">Pheromone-processing carboxypeptidase kex1</fullName>
    </alternativeName>
</protein>
<dbReference type="GO" id="GO:0006915">
    <property type="term" value="P:apoptotic process"/>
    <property type="evidence" value="ECO:0007669"/>
    <property type="project" value="UniProtKB-KW"/>
</dbReference>
<evidence type="ECO:0000256" key="18">
    <source>
        <dbReference type="SAM" id="Phobius"/>
    </source>
</evidence>
<evidence type="ECO:0000256" key="16">
    <source>
        <dbReference type="ARBA" id="ARBA00040628"/>
    </source>
</evidence>
<dbReference type="InterPro" id="IPR001563">
    <property type="entry name" value="Peptidase_S10"/>
</dbReference>
<dbReference type="EMBL" id="CAJNOG010000002">
    <property type="protein sequence ID" value="CAF0723066.1"/>
    <property type="molecule type" value="Genomic_DNA"/>
</dbReference>
<dbReference type="AlphaFoldDB" id="A0A813MMK7"/>
<evidence type="ECO:0000256" key="11">
    <source>
        <dbReference type="ARBA" id="ARBA00023136"/>
    </source>
</evidence>
<dbReference type="FunFam" id="3.40.50.1820:FF:000121">
    <property type="entry name" value="Carboxypeptidase D"/>
    <property type="match status" value="1"/>
</dbReference>
<keyword evidence="6" id="KW-0053">Apoptosis</keyword>
<evidence type="ECO:0000256" key="3">
    <source>
        <dbReference type="ARBA" id="ARBA00009431"/>
    </source>
</evidence>
<dbReference type="GO" id="GO:0005802">
    <property type="term" value="C:trans-Golgi network"/>
    <property type="evidence" value="ECO:0007669"/>
    <property type="project" value="TreeGrafter"/>
</dbReference>
<evidence type="ECO:0000256" key="15">
    <source>
        <dbReference type="ARBA" id="ARBA00040403"/>
    </source>
</evidence>
<evidence type="ECO:0000256" key="4">
    <source>
        <dbReference type="ARBA" id="ARBA00022670"/>
    </source>
</evidence>
<feature type="chain" id="PRO_5032946373" description="Pheromone-processing carboxypeptidase KEX1" evidence="19">
    <location>
        <begin position="28"/>
        <end position="892"/>
    </location>
</feature>
<evidence type="ECO:0000256" key="19">
    <source>
        <dbReference type="SAM" id="SignalP"/>
    </source>
</evidence>
<evidence type="ECO:0000256" key="6">
    <source>
        <dbReference type="ARBA" id="ARBA00022703"/>
    </source>
</evidence>
<evidence type="ECO:0000256" key="1">
    <source>
        <dbReference type="ARBA" id="ARBA00001003"/>
    </source>
</evidence>
<sequence>MHHSSSMITQLFILFSIVDLLTFALQATDFYVHDLPLLPKEASSIRMHAGLLPVNPQHNGSLFFWHFEKNYPSDKLRTLIWLDGGPGCSSMAAAWTEIGPFRFQDENTIIENDGSWHLYTNLLFVDQPVGTGFSTIDTDSFIHELDEMANQFLGFLDQYIKLFPELLDNDIYLAGISFAGQFIPYIAKAILEQRSTLKLCGLLIGNGWIDPVSIYKSYLSFAVANNLVVQNSYLYYRINIEVEQCDQALSKQATEAMIDGMTWNGGTGFDSGNGTLSLTDPWIVDGESAGLIRSARNLTYILFYNVGHYVPYYYPRRSRFMLHEFIHSITTMCSILKFKMHYLSFMITQLLIFFSIVGPLTFGLQATDFYVHHLPLLPKGASSIRMHAGLLPVNPQHNGSLFFWHFEKKYPSDKLRTVIWFNGGPGCSSLIGAWAEIGPFRFQDKNTMIENDGSWHLYTNLLFVDQPVGTGFSNIGTDSYVHELDEMANQFLSFLDQYIKIFPELLENDIYLAGESFAGQYIPYIAQAILERRSALKLCGLLIGNGLIDPVITHKSYLPFAVANNLVVQNSYLYYRINIKVKRCEHALSKQVHVFEKACDSILQKIKNSGAINNHHKQNQKGRCANMYDIRLDDTYPKCGENWPPELKYVTSYLRRQDVMSSIHINDKKVEWTQCSDSVSDAFTAYKSKPSITLLPDLLKQIPIILYSGEYDLICNHWATEAMIDGMTWNNGTGFDFGNGTFSPKHPWIVDGESAGLIQSARNLTYILFYDASHMVPYDYPRRSRFMLHEFIQLDLTSFTDTTTRKNTEESTQSTRHIVFIVFIVIIVILTLTGLIWFFVHKRYPTKLPTPFSIIRVLRSKTGNVERQQSVVYSRLKESNADVDAVDSEASV</sequence>
<name>A0A813MMK7_9BILA</name>
<evidence type="ECO:0000256" key="8">
    <source>
        <dbReference type="ARBA" id="ARBA00022801"/>
    </source>
</evidence>
<organism evidence="20 21">
    <name type="scientific">Adineta steineri</name>
    <dbReference type="NCBI Taxonomy" id="433720"/>
    <lineage>
        <taxon>Eukaryota</taxon>
        <taxon>Metazoa</taxon>
        <taxon>Spiralia</taxon>
        <taxon>Gnathifera</taxon>
        <taxon>Rotifera</taxon>
        <taxon>Eurotatoria</taxon>
        <taxon>Bdelloidea</taxon>
        <taxon>Adinetida</taxon>
        <taxon>Adinetidae</taxon>
        <taxon>Adineta</taxon>
    </lineage>
</organism>
<keyword evidence="9 18" id="KW-1133">Transmembrane helix</keyword>
<evidence type="ECO:0000256" key="5">
    <source>
        <dbReference type="ARBA" id="ARBA00022692"/>
    </source>
</evidence>
<evidence type="ECO:0000256" key="2">
    <source>
        <dbReference type="ARBA" id="ARBA00004393"/>
    </source>
</evidence>
<dbReference type="Gene3D" id="3.40.50.1820">
    <property type="entry name" value="alpha/beta hydrolase"/>
    <property type="match status" value="3"/>
</dbReference>
<accession>A0A813MMK7</accession>
<dbReference type="Proteomes" id="UP000663845">
    <property type="component" value="Unassembled WGS sequence"/>
</dbReference>
<comment type="subcellular location">
    <subcellularLocation>
        <location evidence="2">Golgi apparatus</location>
        <location evidence="2">trans-Golgi network membrane</location>
        <topology evidence="2">Single-pass type I membrane protein</topology>
    </subcellularLocation>
</comment>
<keyword evidence="12" id="KW-0325">Glycoprotein</keyword>
<keyword evidence="10" id="KW-0333">Golgi apparatus</keyword>
<feature type="signal peptide" evidence="19">
    <location>
        <begin position="1"/>
        <end position="27"/>
    </location>
</feature>
<evidence type="ECO:0000256" key="13">
    <source>
        <dbReference type="ARBA" id="ARBA00037042"/>
    </source>
</evidence>
<evidence type="ECO:0000313" key="20">
    <source>
        <dbReference type="EMBL" id="CAF0723066.1"/>
    </source>
</evidence>
<evidence type="ECO:0000256" key="12">
    <source>
        <dbReference type="ARBA" id="ARBA00023180"/>
    </source>
</evidence>
<dbReference type="PRINTS" id="PR00724">
    <property type="entry name" value="CRBOXYPTASEC"/>
</dbReference>
<proteinExistence type="inferred from homology"/>
<comment type="catalytic activity">
    <reaction evidence="1">
        <text>Preferential release of a C-terminal arginine or lysine residue.</text>
        <dbReference type="EC" id="3.4.16.6"/>
    </reaction>
</comment>
<dbReference type="Pfam" id="PF00450">
    <property type="entry name" value="Peptidase_S10"/>
    <property type="match status" value="2"/>
</dbReference>
<keyword evidence="11 18" id="KW-0472">Membrane</keyword>
<evidence type="ECO:0000313" key="21">
    <source>
        <dbReference type="Proteomes" id="UP000663845"/>
    </source>
</evidence>
<dbReference type="GO" id="GO:0006508">
    <property type="term" value="P:proteolysis"/>
    <property type="evidence" value="ECO:0007669"/>
    <property type="project" value="UniProtKB-KW"/>
</dbReference>
<feature type="transmembrane region" description="Helical" evidence="18">
    <location>
        <begin position="818"/>
        <end position="840"/>
    </location>
</feature>
<keyword evidence="7 19" id="KW-0732">Signal</keyword>
<comment type="caution">
    <text evidence="20">The sequence shown here is derived from an EMBL/GenBank/DDBJ whole genome shotgun (WGS) entry which is preliminary data.</text>
</comment>
<dbReference type="PANTHER" id="PTHR11802:SF190">
    <property type="entry name" value="PHEROMONE-PROCESSING CARBOXYPEPTIDASE KEX1"/>
    <property type="match status" value="1"/>
</dbReference>
<dbReference type="PANTHER" id="PTHR11802">
    <property type="entry name" value="SERINE PROTEASE FAMILY S10 SERINE CARBOXYPEPTIDASE"/>
    <property type="match status" value="1"/>
</dbReference>
<evidence type="ECO:0000256" key="9">
    <source>
        <dbReference type="ARBA" id="ARBA00022989"/>
    </source>
</evidence>
<comment type="similarity">
    <text evidence="3">Belongs to the peptidase S10 family.</text>
</comment>
<dbReference type="EC" id="3.4.16.6" evidence="14"/>